<evidence type="ECO:0008006" key="5">
    <source>
        <dbReference type="Google" id="ProtNLM"/>
    </source>
</evidence>
<organism evidence="3 4">
    <name type="scientific">Pristionchus mayeri</name>
    <dbReference type="NCBI Taxonomy" id="1317129"/>
    <lineage>
        <taxon>Eukaryota</taxon>
        <taxon>Metazoa</taxon>
        <taxon>Ecdysozoa</taxon>
        <taxon>Nematoda</taxon>
        <taxon>Chromadorea</taxon>
        <taxon>Rhabditida</taxon>
        <taxon>Rhabditina</taxon>
        <taxon>Diplogasteromorpha</taxon>
        <taxon>Diplogasteroidea</taxon>
        <taxon>Neodiplogasteridae</taxon>
        <taxon>Pristionchus</taxon>
    </lineage>
</organism>
<feature type="domain" description="MaoC-like" evidence="1">
    <location>
        <begin position="160"/>
        <end position="276"/>
    </location>
</feature>
<evidence type="ECO:0000313" key="3">
    <source>
        <dbReference type="EMBL" id="GMR37624.1"/>
    </source>
</evidence>
<dbReference type="Pfam" id="PF01575">
    <property type="entry name" value="MaoC_dehydratas"/>
    <property type="match status" value="1"/>
</dbReference>
<dbReference type="PANTHER" id="PTHR13078">
    <property type="entry name" value="PEROXISOMAL MULTIFUNCTIONAL ENZYME TYPE 2-RELATED"/>
    <property type="match status" value="1"/>
</dbReference>
<evidence type="ECO:0000259" key="1">
    <source>
        <dbReference type="Pfam" id="PF01575"/>
    </source>
</evidence>
<dbReference type="PANTHER" id="PTHR13078:SF56">
    <property type="entry name" value="PEROXISOMAL MULTIFUNCTIONAL ENZYME TYPE 2"/>
    <property type="match status" value="1"/>
</dbReference>
<dbReference type="AlphaFoldDB" id="A0AAN5CCP1"/>
<feature type="non-terminal residue" evidence="3">
    <location>
        <position position="282"/>
    </location>
</feature>
<dbReference type="GO" id="GO:0003857">
    <property type="term" value="F:(3S)-3-hydroxyacyl-CoA dehydrogenase (NAD+) activity"/>
    <property type="evidence" value="ECO:0007669"/>
    <property type="project" value="TreeGrafter"/>
</dbReference>
<gene>
    <name evidence="3" type="ORF">PMAYCL1PPCAC_07819</name>
</gene>
<comment type="caution">
    <text evidence="3">The sequence shown here is derived from an EMBL/GenBank/DDBJ whole genome shotgun (WGS) entry which is preliminary data.</text>
</comment>
<dbReference type="GO" id="GO:0018812">
    <property type="term" value="F:3-hydroxyacyl-CoA dehydratase activity"/>
    <property type="evidence" value="ECO:0007669"/>
    <property type="project" value="UniProtKB-ARBA"/>
</dbReference>
<protein>
    <recommendedName>
        <fullName evidence="5">Maoc-1</fullName>
    </recommendedName>
</protein>
<dbReference type="EMBL" id="BTRK01000002">
    <property type="protein sequence ID" value="GMR37624.1"/>
    <property type="molecule type" value="Genomic_DNA"/>
</dbReference>
<dbReference type="SUPFAM" id="SSF54637">
    <property type="entry name" value="Thioesterase/thiol ester dehydrase-isomerase"/>
    <property type="match status" value="2"/>
</dbReference>
<sequence>MDAELARKHTANPISFEYTTREAIVYALAIGCKAKEDLRYVYEGAEGFMPLPTYVVASGLDPKQLIGWPGVKLNPVKILHGEQYIETLAPLPTEGKLRSEMRVVDIIDKGSGALIITEVTTFDAWSGNKVAIQQNSVFQIGGGNFGGAKTSPHEIKGAVTPKRPADKIVWETTSEDQAALYRMGSGDLNLVHIDPAIAKMAGFHTPILHGLCTMGFATRHVLKKFANNDASLFKAIKVRFASPVLLGETLETHMWDEGDRVVFETKVKETGKTVISNGYMLL</sequence>
<feature type="domain" description="Peroxisomal multifunctional enzyme type 2-like N-terminal" evidence="2">
    <location>
        <begin position="16"/>
        <end position="141"/>
    </location>
</feature>
<evidence type="ECO:0000259" key="2">
    <source>
        <dbReference type="Pfam" id="PF22622"/>
    </source>
</evidence>
<dbReference type="InterPro" id="IPR029069">
    <property type="entry name" value="HotDog_dom_sf"/>
</dbReference>
<dbReference type="GO" id="GO:0044594">
    <property type="term" value="F:17-beta-hydroxysteroid dehydrogenase (NAD+) activity"/>
    <property type="evidence" value="ECO:0007669"/>
    <property type="project" value="TreeGrafter"/>
</dbReference>
<dbReference type="Pfam" id="PF22622">
    <property type="entry name" value="MFE-2_hydrat-2_N"/>
    <property type="match status" value="1"/>
</dbReference>
<dbReference type="InterPro" id="IPR054357">
    <property type="entry name" value="MFE-2_N"/>
</dbReference>
<name>A0AAN5CCP1_9BILA</name>
<dbReference type="InterPro" id="IPR002539">
    <property type="entry name" value="MaoC-like_dom"/>
</dbReference>
<reference evidence="4" key="1">
    <citation type="submission" date="2022-10" db="EMBL/GenBank/DDBJ databases">
        <title>Genome assembly of Pristionchus species.</title>
        <authorList>
            <person name="Yoshida K."/>
            <person name="Sommer R.J."/>
        </authorList>
    </citation>
    <scope>NUCLEOTIDE SEQUENCE [LARGE SCALE GENOMIC DNA]</scope>
    <source>
        <strain evidence="4">RS5460</strain>
    </source>
</reference>
<keyword evidence="4" id="KW-1185">Reference proteome</keyword>
<dbReference type="GO" id="GO:0006635">
    <property type="term" value="P:fatty acid beta-oxidation"/>
    <property type="evidence" value="ECO:0007669"/>
    <property type="project" value="TreeGrafter"/>
</dbReference>
<proteinExistence type="predicted"/>
<dbReference type="CDD" id="cd03448">
    <property type="entry name" value="HDE_HSD"/>
    <property type="match status" value="1"/>
</dbReference>
<accession>A0AAN5CCP1</accession>
<evidence type="ECO:0000313" key="4">
    <source>
        <dbReference type="Proteomes" id="UP001328107"/>
    </source>
</evidence>
<dbReference type="Gene3D" id="3.10.129.10">
    <property type="entry name" value="Hotdog Thioesterase"/>
    <property type="match status" value="2"/>
</dbReference>
<dbReference type="GO" id="GO:0005777">
    <property type="term" value="C:peroxisome"/>
    <property type="evidence" value="ECO:0007669"/>
    <property type="project" value="TreeGrafter"/>
</dbReference>
<dbReference type="Proteomes" id="UP001328107">
    <property type="component" value="Unassembled WGS sequence"/>
</dbReference>